<dbReference type="InterPro" id="IPR050130">
    <property type="entry name" value="ClpA_ClpB"/>
</dbReference>
<keyword evidence="10" id="KW-0378">Hydrolase</keyword>
<name>A0A921B175_9LACO</name>
<dbReference type="GO" id="GO:0008233">
    <property type="term" value="F:peptidase activity"/>
    <property type="evidence" value="ECO:0007669"/>
    <property type="project" value="UniProtKB-KW"/>
</dbReference>
<feature type="region of interest" description="Disordered" evidence="7">
    <location>
        <begin position="150"/>
        <end position="174"/>
    </location>
</feature>
<dbReference type="PROSITE" id="PS51903">
    <property type="entry name" value="CLP_R"/>
    <property type="match status" value="1"/>
</dbReference>
<dbReference type="GO" id="GO:0005524">
    <property type="term" value="F:ATP binding"/>
    <property type="evidence" value="ECO:0007669"/>
    <property type="project" value="UniProtKB-KW"/>
</dbReference>
<evidence type="ECO:0000313" key="10">
    <source>
        <dbReference type="EMBL" id="HJE14471.1"/>
    </source>
</evidence>
<dbReference type="InterPro" id="IPR036628">
    <property type="entry name" value="Clp_N_dom_sf"/>
</dbReference>
<evidence type="ECO:0000256" key="4">
    <source>
        <dbReference type="ARBA" id="ARBA00023186"/>
    </source>
</evidence>
<feature type="domain" description="UVR" evidence="8">
    <location>
        <begin position="430"/>
        <end position="459"/>
    </location>
</feature>
<dbReference type="InterPro" id="IPR003959">
    <property type="entry name" value="ATPase_AAA_core"/>
</dbReference>
<dbReference type="EMBL" id="DYXY01000003">
    <property type="protein sequence ID" value="HJE14471.1"/>
    <property type="molecule type" value="Genomic_DNA"/>
</dbReference>
<dbReference type="InterPro" id="IPR041546">
    <property type="entry name" value="ClpA/ClpB_AAA_lid"/>
</dbReference>
<evidence type="ECO:0000256" key="3">
    <source>
        <dbReference type="ARBA" id="ARBA00022840"/>
    </source>
</evidence>
<evidence type="ECO:0000256" key="7">
    <source>
        <dbReference type="SAM" id="MobiDB-lite"/>
    </source>
</evidence>
<dbReference type="FunFam" id="3.40.50.300:FF:000010">
    <property type="entry name" value="Chaperone clpB 1, putative"/>
    <property type="match status" value="1"/>
</dbReference>
<dbReference type="Proteomes" id="UP000774947">
    <property type="component" value="Unassembled WGS sequence"/>
</dbReference>
<dbReference type="SUPFAM" id="SSF52540">
    <property type="entry name" value="P-loop containing nucleoside triphosphate hydrolases"/>
    <property type="match status" value="1"/>
</dbReference>
<accession>A0A921B175</accession>
<dbReference type="InterPro" id="IPR003593">
    <property type="entry name" value="AAA+_ATPase"/>
</dbReference>
<evidence type="ECO:0000259" key="8">
    <source>
        <dbReference type="PROSITE" id="PS50151"/>
    </source>
</evidence>
<dbReference type="InterPro" id="IPR018368">
    <property type="entry name" value="ClpA/B_CS1"/>
</dbReference>
<evidence type="ECO:0000256" key="1">
    <source>
        <dbReference type="ARBA" id="ARBA00022737"/>
    </source>
</evidence>
<dbReference type="Gene3D" id="3.40.50.300">
    <property type="entry name" value="P-loop containing nucleotide triphosphate hydrolases"/>
    <property type="match status" value="2"/>
</dbReference>
<proteinExistence type="predicted"/>
<feature type="non-terminal residue" evidence="10">
    <location>
        <position position="459"/>
    </location>
</feature>
<dbReference type="Pfam" id="PF00004">
    <property type="entry name" value="AAA"/>
    <property type="match status" value="1"/>
</dbReference>
<keyword evidence="10" id="KW-0645">Protease</keyword>
<dbReference type="GO" id="GO:0016887">
    <property type="term" value="F:ATP hydrolysis activity"/>
    <property type="evidence" value="ECO:0007669"/>
    <property type="project" value="InterPro"/>
</dbReference>
<dbReference type="InterPro" id="IPR001943">
    <property type="entry name" value="UVR_dom"/>
</dbReference>
<dbReference type="Gene3D" id="1.10.1780.10">
    <property type="entry name" value="Clp, N-terminal domain"/>
    <property type="match status" value="1"/>
</dbReference>
<dbReference type="Pfam" id="PF02861">
    <property type="entry name" value="Clp_N"/>
    <property type="match status" value="1"/>
</dbReference>
<dbReference type="SMART" id="SM00382">
    <property type="entry name" value="AAA"/>
    <property type="match status" value="1"/>
</dbReference>
<evidence type="ECO:0000259" key="9">
    <source>
        <dbReference type="PROSITE" id="PS51903"/>
    </source>
</evidence>
<dbReference type="InterPro" id="IPR027417">
    <property type="entry name" value="P-loop_NTPase"/>
</dbReference>
<dbReference type="GO" id="GO:0005737">
    <property type="term" value="C:cytoplasm"/>
    <property type="evidence" value="ECO:0007669"/>
    <property type="project" value="TreeGrafter"/>
</dbReference>
<evidence type="ECO:0000313" key="11">
    <source>
        <dbReference type="Proteomes" id="UP000774947"/>
    </source>
</evidence>
<comment type="caution">
    <text evidence="10">The sequence shown here is derived from an EMBL/GenBank/DDBJ whole genome shotgun (WGS) entry which is preliminary data.</text>
</comment>
<evidence type="ECO:0000256" key="5">
    <source>
        <dbReference type="ARBA" id="ARBA00025613"/>
    </source>
</evidence>
<dbReference type="CDD" id="cd00009">
    <property type="entry name" value="AAA"/>
    <property type="match status" value="1"/>
</dbReference>
<keyword evidence="1 6" id="KW-0677">Repeat</keyword>
<evidence type="ECO:0000256" key="6">
    <source>
        <dbReference type="PROSITE-ProRule" id="PRU01251"/>
    </source>
</evidence>
<dbReference type="InterPro" id="IPR004176">
    <property type="entry name" value="Clp_R_N"/>
</dbReference>
<gene>
    <name evidence="10" type="ORF">K8W17_00135</name>
</gene>
<reference evidence="10" key="1">
    <citation type="journal article" date="2021" name="PeerJ">
        <title>Extensive microbial diversity within the chicken gut microbiome revealed by metagenomics and culture.</title>
        <authorList>
            <person name="Gilroy R."/>
            <person name="Ravi A."/>
            <person name="Getino M."/>
            <person name="Pursley I."/>
            <person name="Horton D.L."/>
            <person name="Alikhan N.F."/>
            <person name="Baker D."/>
            <person name="Gharbi K."/>
            <person name="Hall N."/>
            <person name="Watson M."/>
            <person name="Adriaenssens E.M."/>
            <person name="Foster-Nyarko E."/>
            <person name="Jarju S."/>
            <person name="Secka A."/>
            <person name="Antonio M."/>
            <person name="Oren A."/>
            <person name="Chaudhuri R.R."/>
            <person name="La Ragione R."/>
            <person name="Hildebrand F."/>
            <person name="Pallen M.J."/>
        </authorList>
    </citation>
    <scope>NUCLEOTIDE SEQUENCE</scope>
    <source>
        <strain evidence="10">CHK173-2119</strain>
    </source>
</reference>
<reference evidence="10" key="2">
    <citation type="submission" date="2021-09" db="EMBL/GenBank/DDBJ databases">
        <authorList>
            <person name="Gilroy R."/>
        </authorList>
    </citation>
    <scope>NUCLEOTIDE SEQUENCE</scope>
    <source>
        <strain evidence="10">CHK173-2119</strain>
    </source>
</reference>
<dbReference type="PROSITE" id="PS00870">
    <property type="entry name" value="CLPAB_1"/>
    <property type="match status" value="1"/>
</dbReference>
<keyword evidence="3 10" id="KW-0067">ATP-binding</keyword>
<dbReference type="GO" id="GO:0034605">
    <property type="term" value="P:cellular response to heat"/>
    <property type="evidence" value="ECO:0007669"/>
    <property type="project" value="TreeGrafter"/>
</dbReference>
<comment type="function">
    <text evidence="5">Part of a stress-induced multi-chaperone system, it is involved in the recovery of the cell from heat-induced damage, in cooperation with DnaK, DnaJ and GrpE. Acts before DnaK, in the processing of protein aggregates. Protein binding stimulates the ATPase activity; ATP hydrolysis unfolds the denatured protein aggregates, which probably helps expose new hydrophobic binding sites on the surface of ClpB-bound aggregates, contributing to the solubilization and refolding of denatured protein aggregates by DnaK.</text>
</comment>
<keyword evidence="2" id="KW-0547">Nucleotide-binding</keyword>
<feature type="domain" description="Clp R" evidence="9">
    <location>
        <begin position="1"/>
        <end position="150"/>
    </location>
</feature>
<sequence>MDNLFTESASQVLVIAQEQARYFHHHAVGTEHLLLALTMEKSGIAGKTLRQLTITPDYVKEEIERLTGYGSSQQSNEDADGYLPYSPKSKQILAYAGDEAKKLGAVKIGTEHVLLGLLREDDILASRILTDLGLSLSKTKQLLMKKMGLSESSLKHRNQTTTTPKNNQQSMTPTLDKLARDLTQSARESKMDPVVGRDQEVKRVIQILSRRTKNNPVLIGEPGVGKTAIAEGLAQRIVTGNVPADMQEKRLMMLDMGSLVAGTKYRGEFEDRLKKVIDEIYQDGQVILFIDELHTLIGAGGAEGAIDASNILKPALARGELQLIGATTLDEYQKYIEKDQALERRFSTVMVDEPTPTETEEILQGLRPRYEMHHGVTITDEALHEAVILANRYITGRFMPDKAIDLIDESAAKVRLNETDSALTPEEKMKQQLQELVAKKEKAIEKQDFEKAATIREQE</sequence>
<protein>
    <submittedName>
        <fullName evidence="10">ATP-dependent Clp protease ATP-binding subunit</fullName>
    </submittedName>
</protein>
<dbReference type="AlphaFoldDB" id="A0A921B175"/>
<dbReference type="Pfam" id="PF17871">
    <property type="entry name" value="AAA_lid_9"/>
    <property type="match status" value="1"/>
</dbReference>
<dbReference type="PANTHER" id="PTHR11638">
    <property type="entry name" value="ATP-DEPENDENT CLP PROTEASE"/>
    <property type="match status" value="1"/>
</dbReference>
<dbReference type="PANTHER" id="PTHR11638:SF18">
    <property type="entry name" value="HEAT SHOCK PROTEIN 104"/>
    <property type="match status" value="1"/>
</dbReference>
<evidence type="ECO:0000256" key="2">
    <source>
        <dbReference type="ARBA" id="ARBA00022741"/>
    </source>
</evidence>
<dbReference type="GO" id="GO:0006508">
    <property type="term" value="P:proteolysis"/>
    <property type="evidence" value="ECO:0007669"/>
    <property type="project" value="UniProtKB-KW"/>
</dbReference>
<dbReference type="SUPFAM" id="SSF81923">
    <property type="entry name" value="Double Clp-N motif"/>
    <property type="match status" value="1"/>
</dbReference>
<dbReference type="PROSITE" id="PS50151">
    <property type="entry name" value="UVR"/>
    <property type="match status" value="1"/>
</dbReference>
<keyword evidence="4" id="KW-0143">Chaperone</keyword>
<organism evidence="10 11">
    <name type="scientific">Lapidilactobacillus dextrinicus</name>
    <dbReference type="NCBI Taxonomy" id="51664"/>
    <lineage>
        <taxon>Bacteria</taxon>
        <taxon>Bacillati</taxon>
        <taxon>Bacillota</taxon>
        <taxon>Bacilli</taxon>
        <taxon>Lactobacillales</taxon>
        <taxon>Lactobacillaceae</taxon>
        <taxon>Lapidilactobacillus</taxon>
    </lineage>
</organism>
<feature type="compositionally biased region" description="Low complexity" evidence="7">
    <location>
        <begin position="159"/>
        <end position="169"/>
    </location>
</feature>